<comment type="caution">
    <text evidence="2">The sequence shown here is derived from an EMBL/GenBank/DDBJ whole genome shotgun (WGS) entry which is preliminary data.</text>
</comment>
<dbReference type="GO" id="GO:0003677">
    <property type="term" value="F:DNA binding"/>
    <property type="evidence" value="ECO:0007669"/>
    <property type="project" value="InterPro"/>
</dbReference>
<evidence type="ECO:0000313" key="2">
    <source>
        <dbReference type="EMBL" id="PHM49077.1"/>
    </source>
</evidence>
<feature type="domain" description="Resolvase/invertase-type recombinase catalytic" evidence="1">
    <location>
        <begin position="1"/>
        <end position="35"/>
    </location>
</feature>
<dbReference type="Proteomes" id="UP000221980">
    <property type="component" value="Unassembled WGS sequence"/>
</dbReference>
<dbReference type="SUPFAM" id="SSF53041">
    <property type="entry name" value="Resolvase-like"/>
    <property type="match status" value="1"/>
</dbReference>
<evidence type="ECO:0000313" key="3">
    <source>
        <dbReference type="Proteomes" id="UP000221980"/>
    </source>
</evidence>
<dbReference type="PROSITE" id="PS51736">
    <property type="entry name" value="RECOMBINASES_3"/>
    <property type="match status" value="1"/>
</dbReference>
<name>A0A2D0JS17_9GAMM</name>
<dbReference type="Gene3D" id="3.40.50.1390">
    <property type="entry name" value="Resolvase, N-terminal catalytic domain"/>
    <property type="match status" value="1"/>
</dbReference>
<dbReference type="Pfam" id="PF00239">
    <property type="entry name" value="Resolvase"/>
    <property type="match status" value="1"/>
</dbReference>
<gene>
    <name evidence="2" type="ORF">Xmir_01862</name>
</gene>
<sequence>MQELQLHMMSAFNQFERALIRERQTERIAAKKQRGERTGRPPADINKLSQIDALKTKGIKLKLACDNVEFAQLNLQNLKAVLAESIAQADRGELHSIDDVFVPLTVGELEGKA</sequence>
<dbReference type="GO" id="GO:0000150">
    <property type="term" value="F:DNA strand exchange activity"/>
    <property type="evidence" value="ECO:0007669"/>
    <property type="project" value="InterPro"/>
</dbReference>
<dbReference type="InterPro" id="IPR006119">
    <property type="entry name" value="Resolv_N"/>
</dbReference>
<dbReference type="AlphaFoldDB" id="A0A2D0JS17"/>
<organism evidence="2 3">
    <name type="scientific">Xenorhabdus miraniensis</name>
    <dbReference type="NCBI Taxonomy" id="351674"/>
    <lineage>
        <taxon>Bacteria</taxon>
        <taxon>Pseudomonadati</taxon>
        <taxon>Pseudomonadota</taxon>
        <taxon>Gammaproteobacteria</taxon>
        <taxon>Enterobacterales</taxon>
        <taxon>Morganellaceae</taxon>
        <taxon>Xenorhabdus</taxon>
    </lineage>
</organism>
<proteinExistence type="predicted"/>
<dbReference type="EMBL" id="NITZ01000007">
    <property type="protein sequence ID" value="PHM49077.1"/>
    <property type="molecule type" value="Genomic_DNA"/>
</dbReference>
<evidence type="ECO:0000259" key="1">
    <source>
        <dbReference type="PROSITE" id="PS51736"/>
    </source>
</evidence>
<reference evidence="2 3" key="1">
    <citation type="journal article" date="2017" name="Nat. Microbiol.">
        <title>Natural product diversity associated with the nematode symbionts Photorhabdus and Xenorhabdus.</title>
        <authorList>
            <person name="Tobias N.J."/>
            <person name="Wolff H."/>
            <person name="Djahanschiri B."/>
            <person name="Grundmann F."/>
            <person name="Kronenwerth M."/>
            <person name="Shi Y.M."/>
            <person name="Simonyi S."/>
            <person name="Grun P."/>
            <person name="Shapiro-Ilan D."/>
            <person name="Pidot S.J."/>
            <person name="Stinear T.P."/>
            <person name="Ebersberger I."/>
            <person name="Bode H.B."/>
        </authorList>
    </citation>
    <scope>NUCLEOTIDE SEQUENCE [LARGE SCALE GENOMIC DNA]</scope>
    <source>
        <strain evidence="2 3">DSM 17902</strain>
    </source>
</reference>
<keyword evidence="3" id="KW-1185">Reference proteome</keyword>
<accession>A0A2D0JS17</accession>
<protein>
    <submittedName>
        <fullName evidence="2">Putative DNA invertase</fullName>
    </submittedName>
</protein>
<dbReference type="InterPro" id="IPR036162">
    <property type="entry name" value="Resolvase-like_N_sf"/>
</dbReference>